<evidence type="ECO:0000313" key="1">
    <source>
        <dbReference type="EMBL" id="MBB5361165.1"/>
    </source>
</evidence>
<protein>
    <submittedName>
        <fullName evidence="1">Uncharacterized protein</fullName>
    </submittedName>
</protein>
<proteinExistence type="predicted"/>
<keyword evidence="2" id="KW-1185">Reference proteome</keyword>
<dbReference type="Proteomes" id="UP000552709">
    <property type="component" value="Unassembled WGS sequence"/>
</dbReference>
<reference evidence="1 2" key="1">
    <citation type="submission" date="2020-08" db="EMBL/GenBank/DDBJ databases">
        <title>Genomic Encyclopedia of Type Strains, Phase IV (KMG-IV): sequencing the most valuable type-strain genomes for metagenomic binning, comparative biology and taxonomic classification.</title>
        <authorList>
            <person name="Goeker M."/>
        </authorList>
    </citation>
    <scope>NUCLEOTIDE SEQUENCE [LARGE SCALE GENOMIC DNA]</scope>
    <source>
        <strain evidence="1 2">DSM 27939</strain>
    </source>
</reference>
<gene>
    <name evidence="1" type="ORF">HNQ08_000236</name>
</gene>
<organism evidence="1 2">
    <name type="scientific">Deinococcus humi</name>
    <dbReference type="NCBI Taxonomy" id="662880"/>
    <lineage>
        <taxon>Bacteria</taxon>
        <taxon>Thermotogati</taxon>
        <taxon>Deinococcota</taxon>
        <taxon>Deinococci</taxon>
        <taxon>Deinococcales</taxon>
        <taxon>Deinococcaceae</taxon>
        <taxon>Deinococcus</taxon>
    </lineage>
</organism>
<dbReference type="AlphaFoldDB" id="A0A7W8JQN1"/>
<accession>A0A7W8JQN1</accession>
<evidence type="ECO:0000313" key="2">
    <source>
        <dbReference type="Proteomes" id="UP000552709"/>
    </source>
</evidence>
<comment type="caution">
    <text evidence="1">The sequence shown here is derived from an EMBL/GenBank/DDBJ whole genome shotgun (WGS) entry which is preliminary data.</text>
</comment>
<dbReference type="RefSeq" id="WP_184127237.1">
    <property type="nucleotide sequence ID" value="NZ_JACHFL010000001.1"/>
</dbReference>
<dbReference type="EMBL" id="JACHFL010000001">
    <property type="protein sequence ID" value="MBB5361165.1"/>
    <property type="molecule type" value="Genomic_DNA"/>
</dbReference>
<name>A0A7W8JQN1_9DEIO</name>
<sequence length="141" mass="15798">MAHEASFQPSHSCFVLYDPHAHYDPDEAPLWDPPAEDDEPLSVRKTQLSVSCWDERDWIFTIFVGIEVFPNAPLPPSGEWPTYAEAILTIDSGLLAMGDIVLMESPEIYVPVPPGRVWLRVAGRPNPEGGLTFVIQVWPED</sequence>